<proteinExistence type="predicted"/>
<accession>A0A8B8BZ07</accession>
<dbReference type="PANTHER" id="PTHR21824">
    <property type="entry name" value="TRANSMEMBRANE PROTEIN 177"/>
    <property type="match status" value="1"/>
</dbReference>
<dbReference type="OrthoDB" id="110174at2759"/>
<dbReference type="Proteomes" id="UP000694844">
    <property type="component" value="Chromosome 9"/>
</dbReference>
<dbReference type="RefSeq" id="XP_022308071.1">
    <property type="nucleotide sequence ID" value="XM_022452363.1"/>
</dbReference>
<feature type="transmembrane region" description="Helical" evidence="2">
    <location>
        <begin position="221"/>
        <end position="243"/>
    </location>
</feature>
<dbReference type="AlphaFoldDB" id="A0A8B8BZ07"/>
<feature type="region of interest" description="Disordered" evidence="1">
    <location>
        <begin position="131"/>
        <end position="153"/>
    </location>
</feature>
<name>A0A8B8BZ07_CRAVI</name>
<keyword evidence="2" id="KW-0472">Membrane</keyword>
<keyword evidence="2" id="KW-0812">Transmembrane</keyword>
<evidence type="ECO:0000256" key="2">
    <source>
        <dbReference type="SAM" id="Phobius"/>
    </source>
</evidence>
<evidence type="ECO:0000256" key="1">
    <source>
        <dbReference type="SAM" id="MobiDB-lite"/>
    </source>
</evidence>
<protein>
    <submittedName>
        <fullName evidence="4">Uncharacterized protein LOC111114074</fullName>
    </submittedName>
</protein>
<keyword evidence="2" id="KW-1133">Transmembrane helix</keyword>
<dbReference type="KEGG" id="cvn:111114074"/>
<gene>
    <name evidence="4" type="primary">LOC111114074</name>
</gene>
<feature type="compositionally biased region" description="Polar residues" evidence="1">
    <location>
        <begin position="134"/>
        <end position="143"/>
    </location>
</feature>
<reference evidence="4" key="1">
    <citation type="submission" date="2025-08" db="UniProtKB">
        <authorList>
            <consortium name="RefSeq"/>
        </authorList>
    </citation>
    <scope>IDENTIFICATION</scope>
    <source>
        <tissue evidence="4">Whole sample</tissue>
    </source>
</reference>
<dbReference type="PANTHER" id="PTHR21824:SF4">
    <property type="entry name" value="TRANSMEMBRANE PROTEIN 177"/>
    <property type="match status" value="1"/>
</dbReference>
<dbReference type="GO" id="GO:0016020">
    <property type="term" value="C:membrane"/>
    <property type="evidence" value="ECO:0007669"/>
    <property type="project" value="TreeGrafter"/>
</dbReference>
<keyword evidence="3" id="KW-1185">Reference proteome</keyword>
<evidence type="ECO:0000313" key="4">
    <source>
        <dbReference type="RefSeq" id="XP_022308071.1"/>
    </source>
</evidence>
<dbReference type="GeneID" id="111114074"/>
<evidence type="ECO:0000313" key="3">
    <source>
        <dbReference type="Proteomes" id="UP000694844"/>
    </source>
</evidence>
<dbReference type="InterPro" id="IPR026620">
    <property type="entry name" value="TMEM177"/>
</dbReference>
<sequence>MRSKQQFKPKHLARVLFGPVFRKSFAWMTIGVISLHSTQTLFLDYYKEYLGRNTNKGAKPLIPLPQHIQDIISEVFTDLMKSKRLTENDLKKIDIVLSQDAEQPFHKGNLHSLNGSFIGLPSSFSDSYTSSESHWSQNLTGETHSPENTRDTNQQNATKYMQEAKSVLWDKNAIKYAIMKECLKTDSHDLQVRSTLQTVFVCFYAMVVQWSSVRFRRISFCLVYTGMWGALFGTVLSQQWIFYHAYLEEQADNDIVSLGRDYLEGGLSYYSQVVERNKMSKNRRRFDEDGNPKQRFFIKKCLSYTKKKEFFTEKLKEKEN</sequence>
<organism evidence="3 4">
    <name type="scientific">Crassostrea virginica</name>
    <name type="common">Eastern oyster</name>
    <dbReference type="NCBI Taxonomy" id="6565"/>
    <lineage>
        <taxon>Eukaryota</taxon>
        <taxon>Metazoa</taxon>
        <taxon>Spiralia</taxon>
        <taxon>Lophotrochozoa</taxon>
        <taxon>Mollusca</taxon>
        <taxon>Bivalvia</taxon>
        <taxon>Autobranchia</taxon>
        <taxon>Pteriomorphia</taxon>
        <taxon>Ostreida</taxon>
        <taxon>Ostreoidea</taxon>
        <taxon>Ostreidae</taxon>
        <taxon>Crassostrea</taxon>
    </lineage>
</organism>